<accession>A0A369KEP1</accession>
<evidence type="ECO:0000313" key="2">
    <source>
        <dbReference type="Proteomes" id="UP000076154"/>
    </source>
</evidence>
<keyword evidence="2" id="KW-1185">Reference proteome</keyword>
<dbReference type="InParanoid" id="A0A369KEP1"/>
<dbReference type="Proteomes" id="UP000076154">
    <property type="component" value="Unassembled WGS sequence"/>
</dbReference>
<gene>
    <name evidence="1" type="ORF">Hypma_007307</name>
</gene>
<evidence type="ECO:0000313" key="1">
    <source>
        <dbReference type="EMBL" id="RDB30253.1"/>
    </source>
</evidence>
<name>A0A369KEP1_HYPMA</name>
<organism evidence="1 2">
    <name type="scientific">Hypsizygus marmoreus</name>
    <name type="common">White beech mushroom</name>
    <name type="synonym">Agaricus marmoreus</name>
    <dbReference type="NCBI Taxonomy" id="39966"/>
    <lineage>
        <taxon>Eukaryota</taxon>
        <taxon>Fungi</taxon>
        <taxon>Dikarya</taxon>
        <taxon>Basidiomycota</taxon>
        <taxon>Agaricomycotina</taxon>
        <taxon>Agaricomycetes</taxon>
        <taxon>Agaricomycetidae</taxon>
        <taxon>Agaricales</taxon>
        <taxon>Tricholomatineae</taxon>
        <taxon>Lyophyllaceae</taxon>
        <taxon>Hypsizygus</taxon>
    </lineage>
</organism>
<protein>
    <submittedName>
        <fullName evidence="1">Uncharacterized protein</fullName>
    </submittedName>
</protein>
<reference evidence="1" key="1">
    <citation type="submission" date="2018-04" db="EMBL/GenBank/DDBJ databases">
        <title>Whole genome sequencing of Hypsizygus marmoreus.</title>
        <authorList>
            <person name="Choi I.-G."/>
            <person name="Min B."/>
            <person name="Kim J.-G."/>
            <person name="Kim S."/>
            <person name="Oh Y.-L."/>
            <person name="Kong W.-S."/>
            <person name="Park H."/>
            <person name="Jeong J."/>
            <person name="Song E.-S."/>
        </authorList>
    </citation>
    <scope>NUCLEOTIDE SEQUENCE [LARGE SCALE GENOMIC DNA]</scope>
    <source>
        <strain evidence="1">51987-8</strain>
    </source>
</reference>
<dbReference type="EMBL" id="LUEZ02000005">
    <property type="protein sequence ID" value="RDB30253.1"/>
    <property type="molecule type" value="Genomic_DNA"/>
</dbReference>
<proteinExistence type="predicted"/>
<dbReference type="OrthoDB" id="3061761at2759"/>
<dbReference type="AlphaFoldDB" id="A0A369KEP1"/>
<comment type="caution">
    <text evidence="1">The sequence shown here is derived from an EMBL/GenBank/DDBJ whole genome shotgun (WGS) entry which is preliminary data.</text>
</comment>
<sequence length="77" mass="8441">MDSFSEIAAYLSIDTAPPSNEENGGSGNTTYCVVFAKEDVPANEENECTLRHSQYHFASVLTMPLEERSYLPHSLGA</sequence>